<name>A0A350HBA5_UNCW3</name>
<gene>
    <name evidence="2" type="ORF">DCW38_06540</name>
</gene>
<protein>
    <submittedName>
        <fullName evidence="2">Uncharacterized protein</fullName>
    </submittedName>
</protein>
<dbReference type="Gene3D" id="3.30.870.10">
    <property type="entry name" value="Endonuclease Chain A"/>
    <property type="match status" value="1"/>
</dbReference>
<feature type="chain" id="PRO_5016642276" evidence="1">
    <location>
        <begin position="22"/>
        <end position="69"/>
    </location>
</feature>
<organism evidence="2 3">
    <name type="scientific">candidate division WOR-3 bacterium</name>
    <dbReference type="NCBI Taxonomy" id="2052148"/>
    <lineage>
        <taxon>Bacteria</taxon>
        <taxon>Bacteria division WOR-3</taxon>
    </lineage>
</organism>
<dbReference type="EMBL" id="DMZY01000191">
    <property type="protein sequence ID" value="HAV92821.1"/>
    <property type="molecule type" value="Genomic_DNA"/>
</dbReference>
<keyword evidence="1" id="KW-0732">Signal</keyword>
<evidence type="ECO:0000256" key="1">
    <source>
        <dbReference type="SAM" id="SignalP"/>
    </source>
</evidence>
<proteinExistence type="predicted"/>
<reference evidence="2 3" key="1">
    <citation type="journal article" date="2018" name="Nat. Biotechnol.">
        <title>A standardized bacterial taxonomy based on genome phylogeny substantially revises the tree of life.</title>
        <authorList>
            <person name="Parks D.H."/>
            <person name="Chuvochina M."/>
            <person name="Waite D.W."/>
            <person name="Rinke C."/>
            <person name="Skarshewski A."/>
            <person name="Chaumeil P.A."/>
            <person name="Hugenholtz P."/>
        </authorList>
    </citation>
    <scope>NUCLEOTIDE SEQUENCE [LARGE SCALE GENOMIC DNA]</scope>
    <source>
        <strain evidence="2">UBA9956</strain>
    </source>
</reference>
<accession>A0A350HBA5</accession>
<evidence type="ECO:0000313" key="2">
    <source>
        <dbReference type="EMBL" id="HAV92821.1"/>
    </source>
</evidence>
<comment type="caution">
    <text evidence="2">The sequence shown here is derived from an EMBL/GenBank/DDBJ whole genome shotgun (WGS) entry which is preliminary data.</text>
</comment>
<feature type="signal peptide" evidence="1">
    <location>
        <begin position="1"/>
        <end position="21"/>
    </location>
</feature>
<sequence length="69" mass="7563">MNKKIIIALILLSSIAFYAQAVMFAPKDIRKAVMNDISNAKKSVLILTDIVSDSDIADSIIKRKQAGIE</sequence>
<dbReference type="SUPFAM" id="SSF56024">
    <property type="entry name" value="Phospholipase D/nuclease"/>
    <property type="match status" value="1"/>
</dbReference>
<dbReference type="Proteomes" id="UP000264062">
    <property type="component" value="Unassembled WGS sequence"/>
</dbReference>
<evidence type="ECO:0000313" key="3">
    <source>
        <dbReference type="Proteomes" id="UP000264062"/>
    </source>
</evidence>
<dbReference type="AlphaFoldDB" id="A0A350HBA5"/>
<feature type="non-terminal residue" evidence="2">
    <location>
        <position position="69"/>
    </location>
</feature>